<comment type="caution">
    <text evidence="2">The sequence shown here is derived from an EMBL/GenBank/DDBJ whole genome shotgun (WGS) entry which is preliminary data.</text>
</comment>
<dbReference type="PANTHER" id="PTHR35166:SF11">
    <property type="entry name" value="OS05G0151550 PROTEIN"/>
    <property type="match status" value="1"/>
</dbReference>
<dbReference type="AlphaFoldDB" id="A0A6G1ED64"/>
<keyword evidence="3" id="KW-1185">Reference proteome</keyword>
<dbReference type="Proteomes" id="UP000479710">
    <property type="component" value="Unassembled WGS sequence"/>
</dbReference>
<evidence type="ECO:0000313" key="3">
    <source>
        <dbReference type="Proteomes" id="UP000479710"/>
    </source>
</evidence>
<proteinExistence type="predicted"/>
<accession>A0A6G1ED64</accession>
<reference evidence="2 3" key="1">
    <citation type="submission" date="2019-11" db="EMBL/GenBank/DDBJ databases">
        <title>Whole genome sequence of Oryza granulata.</title>
        <authorList>
            <person name="Li W."/>
        </authorList>
    </citation>
    <scope>NUCLEOTIDE SEQUENCE [LARGE SCALE GENOMIC DNA]</scope>
    <source>
        <strain evidence="3">cv. Menghai</strain>
        <tissue evidence="2">Leaf</tissue>
    </source>
</reference>
<gene>
    <name evidence="2" type="ORF">E2562_037690</name>
</gene>
<sequence length="178" mass="19571">MPRAEGFYGLFGGGQWENIEGGSQEGFGDAGAASPHLQSHLTTSKSPNERARPTTEADHVEAPHGDGGEEGLMVAMRGALKTASVERASKLRGREGKLLPLLQGYIDSILAFKKETWPASGDLDHLLPDESHKCEEMAPFYKGLDDDFEQFQAMVRHDVEKNGCYLIDESYFTNQARL</sequence>
<dbReference type="PANTHER" id="PTHR35166">
    <property type="entry name" value="OS05G0193700 PROTEIN-RELATED"/>
    <property type="match status" value="1"/>
</dbReference>
<name>A0A6G1ED64_9ORYZ</name>
<dbReference type="OrthoDB" id="720464at2759"/>
<evidence type="ECO:0000256" key="1">
    <source>
        <dbReference type="SAM" id="MobiDB-lite"/>
    </source>
</evidence>
<organism evidence="2 3">
    <name type="scientific">Oryza meyeriana var. granulata</name>
    <dbReference type="NCBI Taxonomy" id="110450"/>
    <lineage>
        <taxon>Eukaryota</taxon>
        <taxon>Viridiplantae</taxon>
        <taxon>Streptophyta</taxon>
        <taxon>Embryophyta</taxon>
        <taxon>Tracheophyta</taxon>
        <taxon>Spermatophyta</taxon>
        <taxon>Magnoliopsida</taxon>
        <taxon>Liliopsida</taxon>
        <taxon>Poales</taxon>
        <taxon>Poaceae</taxon>
        <taxon>BOP clade</taxon>
        <taxon>Oryzoideae</taxon>
        <taxon>Oryzeae</taxon>
        <taxon>Oryzinae</taxon>
        <taxon>Oryza</taxon>
        <taxon>Oryza meyeriana</taxon>
    </lineage>
</organism>
<evidence type="ECO:0000313" key="2">
    <source>
        <dbReference type="EMBL" id="KAF0922526.1"/>
    </source>
</evidence>
<protein>
    <submittedName>
        <fullName evidence="2">Uncharacterized protein</fullName>
    </submittedName>
</protein>
<feature type="region of interest" description="Disordered" evidence="1">
    <location>
        <begin position="19"/>
        <end position="70"/>
    </location>
</feature>
<feature type="compositionally biased region" description="Basic and acidic residues" evidence="1">
    <location>
        <begin position="47"/>
        <end position="67"/>
    </location>
</feature>
<feature type="compositionally biased region" description="Polar residues" evidence="1">
    <location>
        <begin position="36"/>
        <end position="46"/>
    </location>
</feature>
<dbReference type="EMBL" id="SPHZ02000004">
    <property type="protein sequence ID" value="KAF0922526.1"/>
    <property type="molecule type" value="Genomic_DNA"/>
</dbReference>